<protein>
    <submittedName>
        <fullName evidence="1">Uncharacterized protein</fullName>
    </submittedName>
</protein>
<organism evidence="1 2">
    <name type="scientific">Bartonella clarridgeiae (strain CCUG 45776 / CIP 104772 / 73)</name>
    <dbReference type="NCBI Taxonomy" id="696125"/>
    <lineage>
        <taxon>Bacteria</taxon>
        <taxon>Pseudomonadati</taxon>
        <taxon>Pseudomonadota</taxon>
        <taxon>Alphaproteobacteria</taxon>
        <taxon>Hyphomicrobiales</taxon>
        <taxon>Bartonellaceae</taxon>
        <taxon>Bartonella</taxon>
    </lineage>
</organism>
<sequence>MVEYDAYLVCQIGKLISLCQ</sequence>
<dbReference type="KEGG" id="bcd:BARCL_0461"/>
<proteinExistence type="predicted"/>
<reference evidence="2" key="1">
    <citation type="submission" date="2009-11" db="EMBL/GenBank/DDBJ databases">
        <title>Genome sequencing of Bartonella species and comparative genomics.</title>
        <authorList>
            <person name="Engel P."/>
            <person name="Salzburger W."/>
            <person name="Marius L."/>
            <person name="Chao-Chin C."/>
            <person name="Soichi M."/>
            <person name="Christa L."/>
            <person name="Alexandra C."/>
            <person name="Aurelie L."/>
            <person name="Claudine M."/>
            <person name="Stephan S.C."/>
            <person name="Christoph D."/>
        </authorList>
    </citation>
    <scope>NUCLEOTIDE SEQUENCE [LARGE SCALE GENOMIC DNA]</scope>
    <source>
        <strain evidence="2">CIP 104772 / 73</strain>
    </source>
</reference>
<dbReference type="EMBL" id="FN645454">
    <property type="protein sequence ID" value="CBI76142.1"/>
    <property type="molecule type" value="Genomic_DNA"/>
</dbReference>
<name>E6YH04_BARC7</name>
<dbReference type="AlphaFoldDB" id="E6YH04"/>
<reference evidence="1 2" key="2">
    <citation type="journal article" date="2011" name="PLoS Genet.">
        <title>Parallel evolution of a type IV secretion system in radiating lineages of the host-restricted bacterial pathogen Bartonella.</title>
        <authorList>
            <person name="Engel P."/>
            <person name="Salzburger W."/>
            <person name="Liesch M."/>
            <person name="Chang C.C."/>
            <person name="Maruyama S."/>
            <person name="Lanz C."/>
            <person name="Calteau A."/>
            <person name="Lajus A."/>
            <person name="Medigue C."/>
            <person name="Schuster S.C."/>
            <person name="Dehio C."/>
        </authorList>
    </citation>
    <scope>NUCLEOTIDE SEQUENCE [LARGE SCALE GENOMIC DNA]</scope>
    <source>
        <strain evidence="2">CIP 104772 / 73</strain>
    </source>
</reference>
<dbReference type="Proteomes" id="UP000009101">
    <property type="component" value="Chromosome"/>
</dbReference>
<evidence type="ECO:0000313" key="2">
    <source>
        <dbReference type="Proteomes" id="UP000009101"/>
    </source>
</evidence>
<dbReference type="HOGENOM" id="CLU_3428105_0_0_5"/>
<dbReference type="STRING" id="696125.BARCL_0461"/>
<evidence type="ECO:0000313" key="1">
    <source>
        <dbReference type="EMBL" id="CBI76142.1"/>
    </source>
</evidence>
<gene>
    <name evidence="1" type="ordered locus">BARCL_0461</name>
</gene>
<accession>E6YH04</accession>
<keyword evidence="2" id="KW-1185">Reference proteome</keyword>